<dbReference type="Proteomes" id="UP000036367">
    <property type="component" value="Unassembled WGS sequence"/>
</dbReference>
<dbReference type="RefSeq" id="WP_047814699.1">
    <property type="nucleotide sequence ID" value="NZ_LECT01000025.1"/>
</dbReference>
<accession>A0A0J1EHB6</accession>
<dbReference type="STRING" id="595434.RISK_003172"/>
<protein>
    <submittedName>
        <fullName evidence="2">Transmembrane protein</fullName>
    </submittedName>
</protein>
<keyword evidence="1" id="KW-1133">Transmembrane helix</keyword>
<dbReference type="EMBL" id="LECT01000025">
    <property type="protein sequence ID" value="KLU04904.1"/>
    <property type="molecule type" value="Genomic_DNA"/>
</dbReference>
<name>A0A0J1EHB6_RHOIS</name>
<evidence type="ECO:0000313" key="3">
    <source>
        <dbReference type="Proteomes" id="UP000036367"/>
    </source>
</evidence>
<dbReference type="PATRIC" id="fig|595434.4.peg.3024"/>
<evidence type="ECO:0000256" key="1">
    <source>
        <dbReference type="SAM" id="Phobius"/>
    </source>
</evidence>
<feature type="transmembrane region" description="Helical" evidence="1">
    <location>
        <begin position="115"/>
        <end position="136"/>
    </location>
</feature>
<evidence type="ECO:0000313" key="2">
    <source>
        <dbReference type="EMBL" id="KLU04904.1"/>
    </source>
</evidence>
<proteinExistence type="predicted"/>
<keyword evidence="1 2" id="KW-0812">Transmembrane</keyword>
<gene>
    <name evidence="2" type="ORF">RISK_003172</name>
</gene>
<keyword evidence="1" id="KW-0472">Membrane</keyword>
<feature type="transmembrane region" description="Helical" evidence="1">
    <location>
        <begin position="142"/>
        <end position="160"/>
    </location>
</feature>
<dbReference type="OrthoDB" id="877274at2"/>
<reference evidence="2" key="1">
    <citation type="submission" date="2015-05" db="EMBL/GenBank/DDBJ databases">
        <title>Permanent draft genome of Rhodopirellula islandicus K833.</title>
        <authorList>
            <person name="Kizina J."/>
            <person name="Richter M."/>
            <person name="Glockner F.O."/>
            <person name="Harder J."/>
        </authorList>
    </citation>
    <scope>NUCLEOTIDE SEQUENCE [LARGE SCALE GENOMIC DNA]</scope>
    <source>
        <strain evidence="2">K833</strain>
    </source>
</reference>
<keyword evidence="3" id="KW-1185">Reference proteome</keyword>
<comment type="caution">
    <text evidence="2">The sequence shown here is derived from an EMBL/GenBank/DDBJ whole genome shotgun (WGS) entry which is preliminary data.</text>
</comment>
<organism evidence="2 3">
    <name type="scientific">Rhodopirellula islandica</name>
    <dbReference type="NCBI Taxonomy" id="595434"/>
    <lineage>
        <taxon>Bacteria</taxon>
        <taxon>Pseudomonadati</taxon>
        <taxon>Planctomycetota</taxon>
        <taxon>Planctomycetia</taxon>
        <taxon>Pirellulales</taxon>
        <taxon>Pirellulaceae</taxon>
        <taxon>Rhodopirellula</taxon>
    </lineage>
</organism>
<sequence>MIVPEHWAEASDRIEGAKTKRLVKRFGWSDVSVEEAQQHANQRVADAIAEIKRGEMLPFTEPKVAYNGADGLPIREEIIDRRGDAVLTRNAYGALCLNTPDVLFADVDVPESSGCMTYVVAYVVSVVALSVVAFQLDITNPIFLVLFLSMLSAAIFGSLIETVRRRISGTPHTMARKRIAAFAKSHPQWKLRLYETPMGFRVLVTHATFDPRGAEALDFFDRIKADPVYVRMCFNQNCFRARVSPKPWRVGMSEHLKPRPGVWPIEPGRLPERQAWVKQYDQARRQHAACRYVDSFGNGRPCREANEVQRWHDELSAANQDWPIA</sequence>
<dbReference type="AlphaFoldDB" id="A0A0J1EHB6"/>